<evidence type="ECO:0000313" key="10">
    <source>
        <dbReference type="Proteomes" id="UP000308196"/>
    </source>
</evidence>
<gene>
    <name evidence="9" type="ORF">NCTC11429_00178</name>
</gene>
<dbReference type="GO" id="GO:0015562">
    <property type="term" value="F:efflux transmembrane transporter activity"/>
    <property type="evidence" value="ECO:0007669"/>
    <property type="project" value="InterPro"/>
</dbReference>
<name>A0A4U9U614_9SPHI</name>
<comment type="similarity">
    <text evidence="2">Belongs to the outer membrane factor (OMF) (TC 1.B.17) family.</text>
</comment>
<evidence type="ECO:0000256" key="5">
    <source>
        <dbReference type="ARBA" id="ARBA00022692"/>
    </source>
</evidence>
<organism evidence="9 10">
    <name type="scientific">Sphingobacterium thalpophilum</name>
    <dbReference type="NCBI Taxonomy" id="259"/>
    <lineage>
        <taxon>Bacteria</taxon>
        <taxon>Pseudomonadati</taxon>
        <taxon>Bacteroidota</taxon>
        <taxon>Sphingobacteriia</taxon>
        <taxon>Sphingobacteriales</taxon>
        <taxon>Sphingobacteriaceae</taxon>
        <taxon>Sphingobacterium</taxon>
    </lineage>
</organism>
<protein>
    <submittedName>
        <fullName evidence="9">Type I secretion outer membrane protein, TolC family</fullName>
    </submittedName>
</protein>
<keyword evidence="8" id="KW-0175">Coiled coil</keyword>
<dbReference type="KEGG" id="stha:NCTC11429_00178"/>
<dbReference type="Pfam" id="PF02321">
    <property type="entry name" value="OEP"/>
    <property type="match status" value="1"/>
</dbReference>
<dbReference type="SUPFAM" id="SSF56954">
    <property type="entry name" value="Outer membrane efflux proteins (OEP)"/>
    <property type="match status" value="1"/>
</dbReference>
<keyword evidence="3" id="KW-0813">Transport</keyword>
<dbReference type="Proteomes" id="UP000308196">
    <property type="component" value="Chromosome"/>
</dbReference>
<keyword evidence="7" id="KW-0998">Cell outer membrane</keyword>
<dbReference type="InterPro" id="IPR003423">
    <property type="entry name" value="OMP_efflux"/>
</dbReference>
<keyword evidence="6" id="KW-0472">Membrane</keyword>
<comment type="subcellular location">
    <subcellularLocation>
        <location evidence="1">Cell outer membrane</location>
    </subcellularLocation>
</comment>
<dbReference type="PANTHER" id="PTHR30026:SF23">
    <property type="entry name" value="TO APRF-PUTATIVE OUTER MEMBRANE EFFLUX PROTEIN OR SECRETED ALKALINE PHOSPHATASE-RELATED"/>
    <property type="match status" value="1"/>
</dbReference>
<dbReference type="GO" id="GO:0015288">
    <property type="term" value="F:porin activity"/>
    <property type="evidence" value="ECO:0007669"/>
    <property type="project" value="TreeGrafter"/>
</dbReference>
<evidence type="ECO:0000256" key="3">
    <source>
        <dbReference type="ARBA" id="ARBA00022448"/>
    </source>
</evidence>
<dbReference type="RefSeq" id="WP_037534098.1">
    <property type="nucleotide sequence ID" value="NZ_LR590484.1"/>
</dbReference>
<evidence type="ECO:0000313" key="9">
    <source>
        <dbReference type="EMBL" id="VTR28340.1"/>
    </source>
</evidence>
<evidence type="ECO:0000256" key="7">
    <source>
        <dbReference type="ARBA" id="ARBA00023237"/>
    </source>
</evidence>
<dbReference type="Gene3D" id="1.20.1600.10">
    <property type="entry name" value="Outer membrane efflux proteins (OEP)"/>
    <property type="match status" value="1"/>
</dbReference>
<sequence length="442" mass="50939">MHKTIILLVFFVFHQLGFAVPSTLSSADTLYLSLPEAWKKAELHSRLIEIQRKTTAIALAEYKDAKLELLLPEILIKGTAEKASNIPIYENGVFAKPTQHEVIHTLYHVGAEFYQVLYHGNKYRLKIQADKTIHQLSEVQQNKVVSDIRYKTASLYLDLQRCLIFKNLIVNDIDDQETQLREIKSFHRNGVVLKSDVLRVELDLSKRKMALVTIENDILIASQKLNIILGEPDERIIRPMVPNIEKVDRHPYLHYLSLALKHSFAYHISEKQTQLSAINLKKVKANVRPNIGIYGEFYYANPQIFLAPYNPYWYSLGVIGVKVTYPISALYHNIHKVSAAKMEFEKEEEAHHNTEDMVRQEVKEAYLRYEEALKQIEVSEVDVKHAEENARIIKNTYFNQTSLITDLLDADIQLLQARFDLAAALIAAQNKYYLLQNIIGVL</sequence>
<dbReference type="EMBL" id="LR590484">
    <property type="protein sequence ID" value="VTR28340.1"/>
    <property type="molecule type" value="Genomic_DNA"/>
</dbReference>
<dbReference type="GO" id="GO:0009279">
    <property type="term" value="C:cell outer membrane"/>
    <property type="evidence" value="ECO:0007669"/>
    <property type="project" value="UniProtKB-SubCell"/>
</dbReference>
<dbReference type="GeneID" id="78461005"/>
<dbReference type="GO" id="GO:1990281">
    <property type="term" value="C:efflux pump complex"/>
    <property type="evidence" value="ECO:0007669"/>
    <property type="project" value="TreeGrafter"/>
</dbReference>
<evidence type="ECO:0000256" key="4">
    <source>
        <dbReference type="ARBA" id="ARBA00022452"/>
    </source>
</evidence>
<dbReference type="AlphaFoldDB" id="A0A4U9U614"/>
<keyword evidence="4" id="KW-1134">Transmembrane beta strand</keyword>
<dbReference type="InterPro" id="IPR051906">
    <property type="entry name" value="TolC-like"/>
</dbReference>
<keyword evidence="5" id="KW-0812">Transmembrane</keyword>
<reference evidence="9 10" key="1">
    <citation type="submission" date="2019-05" db="EMBL/GenBank/DDBJ databases">
        <authorList>
            <consortium name="Pathogen Informatics"/>
        </authorList>
    </citation>
    <scope>NUCLEOTIDE SEQUENCE [LARGE SCALE GENOMIC DNA]</scope>
    <source>
        <strain evidence="9 10">NCTC11429</strain>
    </source>
</reference>
<accession>A0A4U9U614</accession>
<feature type="coiled-coil region" evidence="8">
    <location>
        <begin position="359"/>
        <end position="389"/>
    </location>
</feature>
<evidence type="ECO:0000256" key="8">
    <source>
        <dbReference type="SAM" id="Coils"/>
    </source>
</evidence>
<evidence type="ECO:0000256" key="6">
    <source>
        <dbReference type="ARBA" id="ARBA00023136"/>
    </source>
</evidence>
<proteinExistence type="inferred from homology"/>
<evidence type="ECO:0000256" key="1">
    <source>
        <dbReference type="ARBA" id="ARBA00004442"/>
    </source>
</evidence>
<evidence type="ECO:0000256" key="2">
    <source>
        <dbReference type="ARBA" id="ARBA00007613"/>
    </source>
</evidence>
<dbReference type="PANTHER" id="PTHR30026">
    <property type="entry name" value="OUTER MEMBRANE PROTEIN TOLC"/>
    <property type="match status" value="1"/>
</dbReference>
<dbReference type="STRING" id="1123265.GCA_000686625_04939"/>